<reference evidence="2" key="1">
    <citation type="journal article" date="2022" name="bioRxiv">
        <title>Sequencing and chromosome-scale assembly of the giantPleurodeles waltlgenome.</title>
        <authorList>
            <person name="Brown T."/>
            <person name="Elewa A."/>
            <person name="Iarovenko S."/>
            <person name="Subramanian E."/>
            <person name="Araus A.J."/>
            <person name="Petzold A."/>
            <person name="Susuki M."/>
            <person name="Suzuki K.-i.T."/>
            <person name="Hayashi T."/>
            <person name="Toyoda A."/>
            <person name="Oliveira C."/>
            <person name="Osipova E."/>
            <person name="Leigh N.D."/>
            <person name="Simon A."/>
            <person name="Yun M.H."/>
        </authorList>
    </citation>
    <scope>NUCLEOTIDE SEQUENCE</scope>
    <source>
        <strain evidence="2">20211129_DDA</strain>
        <tissue evidence="2">Liver</tissue>
    </source>
</reference>
<sequence>MGGGSTVARYLSSPAESFRVCFFFLSRIWIFVAVTAEANEHRETLVDGKGVRGGKLDSCRPGAPKESSDSVMCSPPGECWQRQHWLPWNHTRRRSVPGASNFTEAGARGKESGFGGSDTRLNPPLVRNSLTSTAGPMGGVKKDKTLLMDQDSGEGH</sequence>
<protein>
    <submittedName>
        <fullName evidence="2">Uncharacterized protein</fullName>
    </submittedName>
</protein>
<feature type="region of interest" description="Disordered" evidence="1">
    <location>
        <begin position="50"/>
        <end position="75"/>
    </location>
</feature>
<dbReference type="EMBL" id="JANPWB010000011">
    <property type="protein sequence ID" value="KAJ1125096.1"/>
    <property type="molecule type" value="Genomic_DNA"/>
</dbReference>
<comment type="caution">
    <text evidence="2">The sequence shown here is derived from an EMBL/GenBank/DDBJ whole genome shotgun (WGS) entry which is preliminary data.</text>
</comment>
<name>A0AAV7PCC7_PLEWA</name>
<dbReference type="Proteomes" id="UP001066276">
    <property type="component" value="Chromosome 7"/>
</dbReference>
<accession>A0AAV7PCC7</accession>
<evidence type="ECO:0000313" key="2">
    <source>
        <dbReference type="EMBL" id="KAJ1125096.1"/>
    </source>
</evidence>
<feature type="region of interest" description="Disordered" evidence="1">
    <location>
        <begin position="97"/>
        <end position="156"/>
    </location>
</feature>
<keyword evidence="3" id="KW-1185">Reference proteome</keyword>
<proteinExistence type="predicted"/>
<organism evidence="2 3">
    <name type="scientific">Pleurodeles waltl</name>
    <name type="common">Iberian ribbed newt</name>
    <dbReference type="NCBI Taxonomy" id="8319"/>
    <lineage>
        <taxon>Eukaryota</taxon>
        <taxon>Metazoa</taxon>
        <taxon>Chordata</taxon>
        <taxon>Craniata</taxon>
        <taxon>Vertebrata</taxon>
        <taxon>Euteleostomi</taxon>
        <taxon>Amphibia</taxon>
        <taxon>Batrachia</taxon>
        <taxon>Caudata</taxon>
        <taxon>Salamandroidea</taxon>
        <taxon>Salamandridae</taxon>
        <taxon>Pleurodelinae</taxon>
        <taxon>Pleurodeles</taxon>
    </lineage>
</organism>
<dbReference type="AlphaFoldDB" id="A0AAV7PCC7"/>
<evidence type="ECO:0000313" key="3">
    <source>
        <dbReference type="Proteomes" id="UP001066276"/>
    </source>
</evidence>
<evidence type="ECO:0000256" key="1">
    <source>
        <dbReference type="SAM" id="MobiDB-lite"/>
    </source>
</evidence>
<gene>
    <name evidence="2" type="ORF">NDU88_003534</name>
</gene>